<dbReference type="InterPro" id="IPR000358">
    <property type="entry name" value="RNR_small_fam"/>
</dbReference>
<dbReference type="Gene3D" id="1.10.620.20">
    <property type="entry name" value="Ribonucleotide Reductase, subunit A"/>
    <property type="match status" value="1"/>
</dbReference>
<dbReference type="Pfam" id="PF00268">
    <property type="entry name" value="Ribonuc_red_sm"/>
    <property type="match status" value="1"/>
</dbReference>
<proteinExistence type="inferred from homology"/>
<evidence type="ECO:0000256" key="6">
    <source>
        <dbReference type="ARBA" id="ARBA00023004"/>
    </source>
</evidence>
<evidence type="ECO:0000313" key="8">
    <source>
        <dbReference type="Proteomes" id="UP000464957"/>
    </source>
</evidence>
<dbReference type="PANTHER" id="PTHR23409">
    <property type="entry name" value="RIBONUCLEOSIDE-DIPHOSPHATE REDUCTASE SMALL CHAIN"/>
    <property type="match status" value="1"/>
</dbReference>
<dbReference type="EC" id="1.17.4.1" evidence="3"/>
<reference evidence="7 8" key="1">
    <citation type="submission" date="2019-12" db="EMBL/GenBank/DDBJ databases">
        <authorList>
            <person name="Harris M."/>
            <person name="Ho T.C."/>
            <person name="Fruchtman H."/>
            <person name="Garin M."/>
            <person name="Kubatin V."/>
            <person name="Lu T."/>
            <person name="Xue L."/>
            <person name="Marr M.T."/>
        </authorList>
    </citation>
    <scope>NUCLEOTIDE SEQUENCE [LARGE SCALE GENOMIC DNA]</scope>
</reference>
<dbReference type="InterPro" id="IPR009078">
    <property type="entry name" value="Ferritin-like_SF"/>
</dbReference>
<dbReference type="NCBIfam" id="NF006576">
    <property type="entry name" value="PRK09101.1"/>
    <property type="match status" value="1"/>
</dbReference>
<comment type="similarity">
    <text evidence="2">Belongs to the ribonucleoside diphosphate reductase small chain family.</text>
</comment>
<comment type="cofactor">
    <cofactor evidence="1">
        <name>Fe cation</name>
        <dbReference type="ChEBI" id="CHEBI:24875"/>
    </cofactor>
</comment>
<dbReference type="PROSITE" id="PS00368">
    <property type="entry name" value="RIBORED_SMALL"/>
    <property type="match status" value="1"/>
</dbReference>
<dbReference type="InterPro" id="IPR033909">
    <property type="entry name" value="RNR_small"/>
</dbReference>
<dbReference type="GO" id="GO:0004748">
    <property type="term" value="F:ribonucleoside-diphosphate reductase activity, thioredoxin disulfide as acceptor"/>
    <property type="evidence" value="ECO:0007669"/>
    <property type="project" value="UniProtKB-EC"/>
</dbReference>
<dbReference type="CDD" id="cd01049">
    <property type="entry name" value="RNRR2"/>
    <property type="match status" value="1"/>
</dbReference>
<dbReference type="GO" id="GO:0046872">
    <property type="term" value="F:metal ion binding"/>
    <property type="evidence" value="ECO:0007669"/>
    <property type="project" value="UniProtKB-KW"/>
</dbReference>
<evidence type="ECO:0000256" key="5">
    <source>
        <dbReference type="ARBA" id="ARBA00023002"/>
    </source>
</evidence>
<dbReference type="PANTHER" id="PTHR23409:SF18">
    <property type="entry name" value="RIBONUCLEOSIDE-DIPHOSPHATE REDUCTASE SUBUNIT M2"/>
    <property type="match status" value="1"/>
</dbReference>
<evidence type="ECO:0000256" key="3">
    <source>
        <dbReference type="ARBA" id="ARBA00012274"/>
    </source>
</evidence>
<organism evidence="7 8">
    <name type="scientific">Vibrio phage VH1_2019</name>
    <dbReference type="NCBI Taxonomy" id="2686307"/>
    <lineage>
        <taxon>Viruses</taxon>
        <taxon>Duplodnaviria</taxon>
        <taxon>Heunggongvirae</taxon>
        <taxon>Uroviricota</taxon>
        <taxon>Caudoviricetes</taxon>
        <taxon>Pantevenvirales</taxon>
        <taxon>Straboviridae</taxon>
        <taxon>Schizotequatrovirus</taxon>
        <taxon>Schizotequatrovirus KVP40</taxon>
    </lineage>
</organism>
<evidence type="ECO:0000313" key="7">
    <source>
        <dbReference type="EMBL" id="QHJ74456.1"/>
    </source>
</evidence>
<keyword evidence="4" id="KW-0479">Metal-binding</keyword>
<accession>A0A6B9SVR6</accession>
<keyword evidence="6" id="KW-0408">Iron</keyword>
<dbReference type="UniPathway" id="UPA00326"/>
<gene>
    <name evidence="7" type="primary">nrdB</name>
    <name evidence="7" type="ORF">VH12019_00129</name>
</gene>
<dbReference type="InterPro" id="IPR030475">
    <property type="entry name" value="RNR_small_AS"/>
</dbReference>
<sequence>MSKTIFNKNKVDHLGQPLFLGEDPNISRFETVKHGVFEQLTEKQLSFFWRPEEVDLTLDSQEFDRMPEHWKHVFTQNLKYQSLLDSVQGRAPNIAFLPICSDNSLENWITTWDFSETIHSRSYTHIMRNLYSNPSAVFDEIVLDKSIMARAEAVTEHYDKLIAETQKLNQLKTMNLDEAHILMQESAVKEALYLCMHAVNALEAIRFYVSFACTFNFAEQGIMEGNAKVMKLIARDEQLHLKGTQALISIWQNYKDDPEMAEISLRLQPEAEKIFMQVVDQEKEWAHSLFSQGTVPGLNAQILCEYVEYLADSRMRSVGLNSPYPRRKHPLPWIRKWLNSDSVQVAAQEAELSSYLVGQIDSTVRPEFLKTLEV</sequence>
<dbReference type="Proteomes" id="UP000464957">
    <property type="component" value="Segment"/>
</dbReference>
<dbReference type="EMBL" id="MN794232">
    <property type="protein sequence ID" value="QHJ74456.1"/>
    <property type="molecule type" value="Genomic_DNA"/>
</dbReference>
<dbReference type="GO" id="GO:0009263">
    <property type="term" value="P:deoxyribonucleotide biosynthetic process"/>
    <property type="evidence" value="ECO:0007669"/>
    <property type="project" value="InterPro"/>
</dbReference>
<evidence type="ECO:0000256" key="4">
    <source>
        <dbReference type="ARBA" id="ARBA00022723"/>
    </source>
</evidence>
<evidence type="ECO:0000256" key="1">
    <source>
        <dbReference type="ARBA" id="ARBA00001962"/>
    </source>
</evidence>
<name>A0A6B9SVR6_9CAUD</name>
<dbReference type="SUPFAM" id="SSF47240">
    <property type="entry name" value="Ferritin-like"/>
    <property type="match status" value="1"/>
</dbReference>
<dbReference type="InterPro" id="IPR012348">
    <property type="entry name" value="RNR-like"/>
</dbReference>
<protein>
    <recommendedName>
        <fullName evidence="3">ribonucleoside-diphosphate reductase</fullName>
        <ecNumber evidence="3">1.17.4.1</ecNumber>
    </recommendedName>
</protein>
<evidence type="ECO:0000256" key="2">
    <source>
        <dbReference type="ARBA" id="ARBA00009303"/>
    </source>
</evidence>
<keyword evidence="5 7" id="KW-0560">Oxidoreductase</keyword>